<dbReference type="Pfam" id="PF08550">
    <property type="entry name" value="GATA_AreA"/>
    <property type="match status" value="1"/>
</dbReference>
<proteinExistence type="predicted"/>
<protein>
    <submittedName>
        <fullName evidence="4">Uncharacterized protein</fullName>
    </submittedName>
</protein>
<sequence>MPYRLDTHVLTVDANVIHKVDTANPANLFSMWTVFSRCADSVEQGRRLENLSWRLWQREQLLEQGDRPISATAPTNHTLPQMIPADPRLPELPQLSGSVDSFQEDEEAVEFTSVSAPLEIRPRIRRLDSSTSSRSRRDRHISSDDFEKMIVSIVKDKAPLSAPTQSTIIVATAPKALPQPASPATNPPTATSEAPALDSTSSKAQEAPRPCSSLPKPATNVVRGFTPCTTATFLSNPQVAIPDPDSSPAPMPVQSKKQPAKFALGVSCSPVEQDQKADGKKAVVPSIRKPMFQIGGSSSDEGSLKSAFLSPRIVAGLMAPKKQTSFSNHVDTHTFGASDAAVDTDTEYVDESAIDDDDDDSSDWEDSIEDSGKSSVDDKFFQRVPSKVNLTSRPSLITLMLAQDERAKTLGNQASQSASAIARPRAGPAAPSLGVSPNDSDEGPLMMKGGARPPSTLKSISEVPRSSAQPIAVTRTPAQAALSPRTTRRNMLATELTESLRRHLLWERSQKSSTVNAVLKRRHTSHDVANLRQFPEKACIKKDEDEDGNSWNKYLSKEALNGYHSKGW</sequence>
<feature type="region of interest" description="Disordered" evidence="1">
    <location>
        <begin position="410"/>
        <end position="485"/>
    </location>
</feature>
<dbReference type="Proteomes" id="UP000226431">
    <property type="component" value="Unassembled WGS sequence"/>
</dbReference>
<feature type="region of interest" description="Disordered" evidence="1">
    <location>
        <begin position="352"/>
        <end position="375"/>
    </location>
</feature>
<feature type="compositionally biased region" description="Acidic residues" evidence="1">
    <location>
        <begin position="352"/>
        <end position="369"/>
    </location>
</feature>
<feature type="compositionally biased region" description="Polar residues" evidence="1">
    <location>
        <begin position="456"/>
        <end position="469"/>
    </location>
</feature>
<dbReference type="GO" id="GO:0000122">
    <property type="term" value="P:negative regulation of transcription by RNA polymerase II"/>
    <property type="evidence" value="ECO:0007669"/>
    <property type="project" value="TreeGrafter"/>
</dbReference>
<feature type="compositionally biased region" description="Low complexity" evidence="1">
    <location>
        <begin position="182"/>
        <end position="196"/>
    </location>
</feature>
<dbReference type="InterPro" id="IPR021711">
    <property type="entry name" value="DUF3295"/>
</dbReference>
<feature type="compositionally biased region" description="Low complexity" evidence="1">
    <location>
        <begin position="417"/>
        <end position="432"/>
    </location>
</feature>
<dbReference type="GO" id="GO:0031930">
    <property type="term" value="P:mitochondria-nucleus signaling pathway"/>
    <property type="evidence" value="ECO:0007669"/>
    <property type="project" value="TreeGrafter"/>
</dbReference>
<dbReference type="PANTHER" id="PTHR28014:SF1">
    <property type="entry name" value="NEGATIVE REGULATOR OF RAS-CAMP PATHWAY"/>
    <property type="match status" value="1"/>
</dbReference>
<keyword evidence="5" id="KW-1185">Reference proteome</keyword>
<organism evidence="4 5">
    <name type="scientific">Ophiocordyceps camponoti-rufipedis</name>
    <dbReference type="NCBI Taxonomy" id="2004952"/>
    <lineage>
        <taxon>Eukaryota</taxon>
        <taxon>Fungi</taxon>
        <taxon>Dikarya</taxon>
        <taxon>Ascomycota</taxon>
        <taxon>Pezizomycotina</taxon>
        <taxon>Sordariomycetes</taxon>
        <taxon>Hypocreomycetidae</taxon>
        <taxon>Hypocreales</taxon>
        <taxon>Ophiocordycipitaceae</taxon>
        <taxon>Ophiocordyceps</taxon>
    </lineage>
</organism>
<dbReference type="AlphaFoldDB" id="A0A2C5YMA4"/>
<evidence type="ECO:0000256" key="1">
    <source>
        <dbReference type="SAM" id="MobiDB-lite"/>
    </source>
</evidence>
<feature type="region of interest" description="Disordered" evidence="1">
    <location>
        <begin position="173"/>
        <end position="220"/>
    </location>
</feature>
<dbReference type="OrthoDB" id="5054775at2759"/>
<reference evidence="4 5" key="1">
    <citation type="submission" date="2017-06" db="EMBL/GenBank/DDBJ databases">
        <title>Ant-infecting Ophiocordyceps genomes reveal a high diversity of potential behavioral manipulation genes and a possible major role for enterotoxins.</title>
        <authorList>
            <person name="De Bekker C."/>
            <person name="Evans H.C."/>
            <person name="Brachmann A."/>
            <person name="Hughes D.P."/>
        </authorList>
    </citation>
    <scope>NUCLEOTIDE SEQUENCE [LARGE SCALE GENOMIC DNA]</scope>
    <source>
        <strain evidence="4 5">Map16</strain>
    </source>
</reference>
<dbReference type="EMBL" id="NJES01001070">
    <property type="protein sequence ID" value="PHH68061.1"/>
    <property type="molecule type" value="Genomic_DNA"/>
</dbReference>
<feature type="domain" description="DUF3295" evidence="3">
    <location>
        <begin position="91"/>
        <end position="568"/>
    </location>
</feature>
<dbReference type="InterPro" id="IPR013860">
    <property type="entry name" value="AreA_GATA"/>
</dbReference>
<dbReference type="GO" id="GO:0006808">
    <property type="term" value="P:regulation of nitrogen utilization"/>
    <property type="evidence" value="ECO:0007669"/>
    <property type="project" value="TreeGrafter"/>
</dbReference>
<comment type="caution">
    <text evidence="4">The sequence shown here is derived from an EMBL/GenBank/DDBJ whole genome shotgun (WGS) entry which is preliminary data.</text>
</comment>
<evidence type="ECO:0000313" key="4">
    <source>
        <dbReference type="EMBL" id="PHH68061.1"/>
    </source>
</evidence>
<dbReference type="PANTHER" id="PTHR28014">
    <property type="entry name" value="NEGATIVE REGULATOR OF RAS-CAMP PATHWAY"/>
    <property type="match status" value="1"/>
</dbReference>
<dbReference type="InterPro" id="IPR053043">
    <property type="entry name" value="Ras-cAMP_regulatory"/>
</dbReference>
<evidence type="ECO:0000259" key="2">
    <source>
        <dbReference type="Pfam" id="PF08550"/>
    </source>
</evidence>
<dbReference type="STRING" id="2004952.A0A2C5YMA4"/>
<evidence type="ECO:0000313" key="5">
    <source>
        <dbReference type="Proteomes" id="UP000226431"/>
    </source>
</evidence>
<dbReference type="GO" id="GO:0005737">
    <property type="term" value="C:cytoplasm"/>
    <property type="evidence" value="ECO:0007669"/>
    <property type="project" value="TreeGrafter"/>
</dbReference>
<evidence type="ECO:0000259" key="3">
    <source>
        <dbReference type="Pfam" id="PF11702"/>
    </source>
</evidence>
<name>A0A2C5YMA4_9HYPO</name>
<feature type="domain" description="Nitrogen regulatory protein areA GATA-like" evidence="2">
    <location>
        <begin position="31"/>
        <end position="58"/>
    </location>
</feature>
<accession>A0A2C5YMA4</accession>
<gene>
    <name evidence="4" type="ORF">CDD80_287</name>
</gene>
<feature type="region of interest" description="Disordered" evidence="1">
    <location>
        <begin position="236"/>
        <end position="255"/>
    </location>
</feature>
<dbReference type="Pfam" id="PF11702">
    <property type="entry name" value="DUF3295"/>
    <property type="match status" value="1"/>
</dbReference>